<dbReference type="Proteomes" id="UP000243579">
    <property type="component" value="Unassembled WGS sequence"/>
</dbReference>
<evidence type="ECO:0000256" key="10">
    <source>
        <dbReference type="SAM" id="MobiDB-lite"/>
    </source>
</evidence>
<dbReference type="InterPro" id="IPR009033">
    <property type="entry name" value="Calreticulin/calnexin_P_dom_sf"/>
</dbReference>
<feature type="signal peptide" evidence="9">
    <location>
        <begin position="1"/>
        <end position="19"/>
    </location>
</feature>
<reference evidence="11 12" key="1">
    <citation type="journal article" date="2014" name="Genome Biol. Evol.">
        <title>The secreted proteins of Achlya hypogyna and Thraustotheca clavata identify the ancestral oomycete secretome and reveal gene acquisitions by horizontal gene transfer.</title>
        <authorList>
            <person name="Misner I."/>
            <person name="Blouin N."/>
            <person name="Leonard G."/>
            <person name="Richards T.A."/>
            <person name="Lane C.E."/>
        </authorList>
    </citation>
    <scope>NUCLEOTIDE SEQUENCE [LARGE SCALE GENOMIC DNA]</scope>
    <source>
        <strain evidence="11 12">ATCC 48635</strain>
    </source>
</reference>
<comment type="caution">
    <text evidence="11">The sequence shown here is derived from an EMBL/GenBank/DDBJ whole genome shotgun (WGS) entry which is preliminary data.</text>
</comment>
<dbReference type="GO" id="GO:0051082">
    <property type="term" value="F:unfolded protein binding"/>
    <property type="evidence" value="ECO:0007669"/>
    <property type="project" value="InterPro"/>
</dbReference>
<dbReference type="SUPFAM" id="SSF49899">
    <property type="entry name" value="Concanavalin A-like lectins/glucanases"/>
    <property type="match status" value="1"/>
</dbReference>
<keyword evidence="4 9" id="KW-0256">Endoplasmic reticulum</keyword>
<keyword evidence="8" id="KW-1015">Disulfide bond</keyword>
<comment type="subcellular location">
    <subcellularLocation>
        <location evidence="1">Endoplasmic reticulum membrane</location>
        <topology evidence="1">Single-pass membrane protein</topology>
    </subcellularLocation>
</comment>
<evidence type="ECO:0000256" key="2">
    <source>
        <dbReference type="ARBA" id="ARBA00010983"/>
    </source>
</evidence>
<dbReference type="EMBL" id="JNBR01000102">
    <property type="protein sequence ID" value="OQR97520.1"/>
    <property type="molecule type" value="Genomic_DNA"/>
</dbReference>
<keyword evidence="7 9" id="KW-0143">Chaperone</keyword>
<gene>
    <name evidence="11" type="ORF">ACHHYP_10739</name>
</gene>
<dbReference type="Gene3D" id="2.60.120.200">
    <property type="match status" value="2"/>
</dbReference>
<evidence type="ECO:0000256" key="3">
    <source>
        <dbReference type="ARBA" id="ARBA00022692"/>
    </source>
</evidence>
<keyword evidence="9" id="KW-0732">Signal</keyword>
<evidence type="ECO:0000256" key="5">
    <source>
        <dbReference type="ARBA" id="ARBA00022989"/>
    </source>
</evidence>
<evidence type="ECO:0000256" key="4">
    <source>
        <dbReference type="ARBA" id="ARBA00022824"/>
    </source>
</evidence>
<dbReference type="PANTHER" id="PTHR11073">
    <property type="entry name" value="CALRETICULIN AND CALNEXIN"/>
    <property type="match status" value="1"/>
</dbReference>
<protein>
    <submittedName>
        <fullName evidence="11">Calnexin</fullName>
    </submittedName>
</protein>
<accession>A0A1V9ZI79</accession>
<keyword evidence="3 9" id="KW-0812">Transmembrane</keyword>
<comment type="similarity">
    <text evidence="2 9">Belongs to the calreticulin family.</text>
</comment>
<feature type="disulfide bond" evidence="8">
    <location>
        <begin position="141"/>
        <end position="175"/>
    </location>
</feature>
<dbReference type="GO" id="GO:0005509">
    <property type="term" value="F:calcium ion binding"/>
    <property type="evidence" value="ECO:0007669"/>
    <property type="project" value="InterPro"/>
</dbReference>
<keyword evidence="12" id="KW-1185">Reference proteome</keyword>
<sequence>MVRPMKWLAVSAALSAVVAEESTTAVADESTTVIATEKPFSVPSTEKAFWAETFQNTTLFDESSAWVKSAHKKYREQVVSIQDGPRLLGTFSKDKGLLMETKAQHYGFGTKLPEPFALNGTPGKTSLIVQYEVKYRDGVNCAGSYLKLLRDSPELDVANLDDKTPFSIMFGPDRCDKTNKVHFIFNHKNPLTGEYEEKHLEISPPAKTEDKLSHVYTLAVHDDNTFEVYADQIAIKKGGLHTHFKPAVNPPMEIDDPEDVRPNTYEETEFIPDPAAVKPDDWDETQPKTIPNPKITKPEDWDDAVKGPWKQPLMSNPAYKGKWTPPMIENPDFVGEWEPRKIANPNYFNDEHPARMDPIGAVALEVWSMATNVQIDNIWLGHDLQDAFDFARQTWAPKQKAEELALEMEPKPKPKERPARKNRFVDDSYTGQAKAYLNKGLETAQKYPLATGIGTIFFLLVVAFIRGLRQDWAAELRHEQEEQESVVEETKEEVVDVDGQTTKIVDAEPALPVDTDGLRHRRPSTTQQA</sequence>
<proteinExistence type="inferred from homology"/>
<name>A0A1V9ZI79_ACHHY</name>
<dbReference type="SUPFAM" id="SSF63887">
    <property type="entry name" value="P-domain of calnexin/calreticulin"/>
    <property type="match status" value="1"/>
</dbReference>
<dbReference type="STRING" id="1202772.A0A1V9ZI79"/>
<feature type="region of interest" description="Disordered" evidence="10">
    <location>
        <begin position="498"/>
        <end position="529"/>
    </location>
</feature>
<evidence type="ECO:0000256" key="6">
    <source>
        <dbReference type="ARBA" id="ARBA00023136"/>
    </source>
</evidence>
<keyword evidence="6 9" id="KW-0472">Membrane</keyword>
<keyword evidence="5 9" id="KW-1133">Transmembrane helix</keyword>
<dbReference type="InterPro" id="IPR001580">
    <property type="entry name" value="Calret/calnex"/>
</dbReference>
<evidence type="ECO:0000256" key="9">
    <source>
        <dbReference type="RuleBase" id="RU362126"/>
    </source>
</evidence>
<evidence type="ECO:0000256" key="8">
    <source>
        <dbReference type="PIRSR" id="PIRSR601580-3"/>
    </source>
</evidence>
<evidence type="ECO:0000256" key="7">
    <source>
        <dbReference type="ARBA" id="ARBA00023186"/>
    </source>
</evidence>
<dbReference type="InterPro" id="IPR013320">
    <property type="entry name" value="ConA-like_dom_sf"/>
</dbReference>
<dbReference type="AlphaFoldDB" id="A0A1V9ZI79"/>
<dbReference type="GO" id="GO:0005789">
    <property type="term" value="C:endoplasmic reticulum membrane"/>
    <property type="evidence" value="ECO:0007669"/>
    <property type="project" value="UniProtKB-SubCell"/>
</dbReference>
<dbReference type="OrthoDB" id="1938156at2759"/>
<dbReference type="GO" id="GO:0006457">
    <property type="term" value="P:protein folding"/>
    <property type="evidence" value="ECO:0007669"/>
    <property type="project" value="InterPro"/>
</dbReference>
<dbReference type="PANTHER" id="PTHR11073:SF1">
    <property type="entry name" value="CALNEXIN 14D-RELATED"/>
    <property type="match status" value="1"/>
</dbReference>
<evidence type="ECO:0000313" key="12">
    <source>
        <dbReference type="Proteomes" id="UP000243579"/>
    </source>
</evidence>
<evidence type="ECO:0000313" key="11">
    <source>
        <dbReference type="EMBL" id="OQR97520.1"/>
    </source>
</evidence>
<evidence type="ECO:0000256" key="1">
    <source>
        <dbReference type="ARBA" id="ARBA00004389"/>
    </source>
</evidence>
<dbReference type="PRINTS" id="PR00626">
    <property type="entry name" value="CALRETICULIN"/>
</dbReference>
<feature type="region of interest" description="Disordered" evidence="10">
    <location>
        <begin position="274"/>
        <end position="302"/>
    </location>
</feature>
<feature type="chain" id="PRO_5011822689" evidence="9">
    <location>
        <begin position="20"/>
        <end position="529"/>
    </location>
</feature>
<feature type="transmembrane region" description="Helical" evidence="9">
    <location>
        <begin position="447"/>
        <end position="468"/>
    </location>
</feature>
<dbReference type="Gene3D" id="2.10.250.10">
    <property type="entry name" value="Calreticulin/calnexin, P domain"/>
    <property type="match status" value="2"/>
</dbReference>
<dbReference type="GO" id="GO:0036503">
    <property type="term" value="P:ERAD pathway"/>
    <property type="evidence" value="ECO:0007669"/>
    <property type="project" value="TreeGrafter"/>
</dbReference>
<organism evidence="11 12">
    <name type="scientific">Achlya hypogyna</name>
    <name type="common">Oomycete</name>
    <name type="synonym">Protoachlya hypogyna</name>
    <dbReference type="NCBI Taxonomy" id="1202772"/>
    <lineage>
        <taxon>Eukaryota</taxon>
        <taxon>Sar</taxon>
        <taxon>Stramenopiles</taxon>
        <taxon>Oomycota</taxon>
        <taxon>Saprolegniomycetes</taxon>
        <taxon>Saprolegniales</taxon>
        <taxon>Achlyaceae</taxon>
        <taxon>Achlya</taxon>
    </lineage>
</organism>
<dbReference type="Pfam" id="PF00262">
    <property type="entry name" value="Calreticulin"/>
    <property type="match status" value="2"/>
</dbReference>